<reference evidence="1 2" key="1">
    <citation type="journal article" date="2009" name="Science">
        <title>Green evolution and dynamic adaptations revealed by genomes of the marine picoeukaryotes Micromonas.</title>
        <authorList>
            <person name="Worden A.Z."/>
            <person name="Lee J.H."/>
            <person name="Mock T."/>
            <person name="Rouze P."/>
            <person name="Simmons M.P."/>
            <person name="Aerts A.L."/>
            <person name="Allen A.E."/>
            <person name="Cuvelier M.L."/>
            <person name="Derelle E."/>
            <person name="Everett M.V."/>
            <person name="Foulon E."/>
            <person name="Grimwood J."/>
            <person name="Gundlach H."/>
            <person name="Henrissat B."/>
            <person name="Napoli C."/>
            <person name="McDonald S.M."/>
            <person name="Parker M.S."/>
            <person name="Rombauts S."/>
            <person name="Salamov A."/>
            <person name="Von Dassow P."/>
            <person name="Badger J.H."/>
            <person name="Coutinho P.M."/>
            <person name="Demir E."/>
            <person name="Dubchak I."/>
            <person name="Gentemann C."/>
            <person name="Eikrem W."/>
            <person name="Gready J.E."/>
            <person name="John U."/>
            <person name="Lanier W."/>
            <person name="Lindquist E.A."/>
            <person name="Lucas S."/>
            <person name="Mayer K.F."/>
            <person name="Moreau H."/>
            <person name="Not F."/>
            <person name="Otillar R."/>
            <person name="Panaud O."/>
            <person name="Pangilinan J."/>
            <person name="Paulsen I."/>
            <person name="Piegu B."/>
            <person name="Poliakov A."/>
            <person name="Robbens S."/>
            <person name="Schmutz J."/>
            <person name="Toulza E."/>
            <person name="Wyss T."/>
            <person name="Zelensky A."/>
            <person name="Zhou K."/>
            <person name="Armbrust E.V."/>
            <person name="Bhattacharya D."/>
            <person name="Goodenough U.W."/>
            <person name="Van de Peer Y."/>
            <person name="Grigoriev I.V."/>
        </authorList>
    </citation>
    <scope>NUCLEOTIDE SEQUENCE [LARGE SCALE GENOMIC DNA]</scope>
    <source>
        <strain evidence="2">RCC299 / NOUM17</strain>
    </source>
</reference>
<dbReference type="PANTHER" id="PTHR14614">
    <property type="entry name" value="HEPATOCELLULAR CARCINOMA-ASSOCIATED ANTIGEN"/>
    <property type="match status" value="1"/>
</dbReference>
<dbReference type="InterPro" id="IPR019410">
    <property type="entry name" value="Methyltransf_16"/>
</dbReference>
<accession>C1E7Q5</accession>
<dbReference type="eggNOG" id="ENOG502T278">
    <property type="taxonomic scope" value="Eukaryota"/>
</dbReference>
<dbReference type="PANTHER" id="PTHR14614:SF132">
    <property type="entry name" value="PROTEIN-LYSINE METHYLTRANSFERASE C42C1.13"/>
    <property type="match status" value="1"/>
</dbReference>
<dbReference type="AlphaFoldDB" id="C1E7Q5"/>
<dbReference type="GeneID" id="8244054"/>
<dbReference type="OrthoDB" id="413520at2759"/>
<dbReference type="InParanoid" id="C1E7Q5"/>
<sequence length="305" mass="32608">MSAPAPGLGSSVELATNELGELGIEVEASHCSGRVWPAAIVLGRYLESERCARLRARDAAILELGAGTGWLALKMSSRFASWTATETTEGGALDRLERNLAKFAGGGTRGRHPIARALDWNDAEGFVDSEGGGWDLVCGSDLVYSEAGAAALARCLDALLGDGDGDEKSAPGDGDGDGDVRSAAGRRRPMIAIAQTCGRWGGHGFDEALYRALANRRLRASAAFGETLEDDDTTLRQHVVVFSIERSPGASDIECVDIERDRRSHPLLRAARIRERNEAAQLAALTEDERRELDAARLFDELSST</sequence>
<dbReference type="Pfam" id="PF10294">
    <property type="entry name" value="Methyltransf_16"/>
    <property type="match status" value="1"/>
</dbReference>
<organism evidence="1 2">
    <name type="scientific">Micromonas commoda (strain RCC299 / NOUM17 / CCMP2709)</name>
    <name type="common">Picoplanktonic green alga</name>
    <dbReference type="NCBI Taxonomy" id="296587"/>
    <lineage>
        <taxon>Eukaryota</taxon>
        <taxon>Viridiplantae</taxon>
        <taxon>Chlorophyta</taxon>
        <taxon>Mamiellophyceae</taxon>
        <taxon>Mamiellales</taxon>
        <taxon>Mamiellaceae</taxon>
        <taxon>Micromonas</taxon>
    </lineage>
</organism>
<dbReference type="Gene3D" id="3.40.50.150">
    <property type="entry name" value="Vaccinia Virus protein VP39"/>
    <property type="match status" value="1"/>
</dbReference>
<dbReference type="EMBL" id="CP001327">
    <property type="protein sequence ID" value="ACO64373.1"/>
    <property type="molecule type" value="Genomic_DNA"/>
</dbReference>
<dbReference type="InterPro" id="IPR029063">
    <property type="entry name" value="SAM-dependent_MTases_sf"/>
</dbReference>
<proteinExistence type="predicted"/>
<dbReference type="OMA" id="EVEASHC"/>
<gene>
    <name evidence="1" type="ORF">MICPUN_59100</name>
</gene>
<keyword evidence="2" id="KW-1185">Reference proteome</keyword>
<evidence type="ECO:0000313" key="1">
    <source>
        <dbReference type="EMBL" id="ACO64373.1"/>
    </source>
</evidence>
<protein>
    <submittedName>
        <fullName evidence="1">Uncharacterized protein</fullName>
    </submittedName>
</protein>
<name>C1E7Q5_MICCC</name>
<dbReference type="SUPFAM" id="SSF53335">
    <property type="entry name" value="S-adenosyl-L-methionine-dependent methyltransferases"/>
    <property type="match status" value="1"/>
</dbReference>
<evidence type="ECO:0000313" key="2">
    <source>
        <dbReference type="Proteomes" id="UP000002009"/>
    </source>
</evidence>
<dbReference type="KEGG" id="mis:MICPUN_59100"/>
<dbReference type="RefSeq" id="XP_002503115.1">
    <property type="nucleotide sequence ID" value="XM_002503069.1"/>
</dbReference>
<dbReference type="Proteomes" id="UP000002009">
    <property type="component" value="Chromosome 6"/>
</dbReference>